<gene>
    <name evidence="1" type="ORF">RclHR1_08300006</name>
</gene>
<accession>A0A2Z6SEV0</accession>
<dbReference type="Proteomes" id="UP000247702">
    <property type="component" value="Unassembled WGS sequence"/>
</dbReference>
<name>A0A2Z6SEV0_9GLOM</name>
<protein>
    <submittedName>
        <fullName evidence="1">Uncharacterized protein</fullName>
    </submittedName>
</protein>
<sequence>MVFQRIQNLEVDQYFEGLEVLYRRTTKKWSESGTRSRLKIDPISWQTRFISFQRSSRGIQSHRLSRHLPDEF</sequence>
<organism evidence="1 2">
    <name type="scientific">Rhizophagus clarus</name>
    <dbReference type="NCBI Taxonomy" id="94130"/>
    <lineage>
        <taxon>Eukaryota</taxon>
        <taxon>Fungi</taxon>
        <taxon>Fungi incertae sedis</taxon>
        <taxon>Mucoromycota</taxon>
        <taxon>Glomeromycotina</taxon>
        <taxon>Glomeromycetes</taxon>
        <taxon>Glomerales</taxon>
        <taxon>Glomeraceae</taxon>
        <taxon>Rhizophagus</taxon>
    </lineage>
</organism>
<keyword evidence="2" id="KW-1185">Reference proteome</keyword>
<comment type="caution">
    <text evidence="1">The sequence shown here is derived from an EMBL/GenBank/DDBJ whole genome shotgun (WGS) entry which is preliminary data.</text>
</comment>
<proteinExistence type="predicted"/>
<evidence type="ECO:0000313" key="2">
    <source>
        <dbReference type="Proteomes" id="UP000247702"/>
    </source>
</evidence>
<reference evidence="1 2" key="1">
    <citation type="submission" date="2017-11" db="EMBL/GenBank/DDBJ databases">
        <title>The genome of Rhizophagus clarus HR1 reveals common genetic basis of auxotrophy among arbuscular mycorrhizal fungi.</title>
        <authorList>
            <person name="Kobayashi Y."/>
        </authorList>
    </citation>
    <scope>NUCLEOTIDE SEQUENCE [LARGE SCALE GENOMIC DNA]</scope>
    <source>
        <strain evidence="1 2">HR1</strain>
    </source>
</reference>
<dbReference type="EMBL" id="BEXD01004238">
    <property type="protein sequence ID" value="GBC08690.1"/>
    <property type="molecule type" value="Genomic_DNA"/>
</dbReference>
<evidence type="ECO:0000313" key="1">
    <source>
        <dbReference type="EMBL" id="GBC08690.1"/>
    </source>
</evidence>
<dbReference type="AlphaFoldDB" id="A0A2Z6SEV0"/>